<name>A0A268F348_9BACL</name>
<proteinExistence type="predicted"/>
<gene>
    <name evidence="1" type="ORF">CHH67_03490</name>
</gene>
<organism evidence="1 2">
    <name type="scientific">Paenibacillus campinasensis</name>
    <dbReference type="NCBI Taxonomy" id="66347"/>
    <lineage>
        <taxon>Bacteria</taxon>
        <taxon>Bacillati</taxon>
        <taxon>Bacillota</taxon>
        <taxon>Bacilli</taxon>
        <taxon>Bacillales</taxon>
        <taxon>Paenibacillaceae</taxon>
        <taxon>Paenibacillus</taxon>
    </lineage>
</organism>
<evidence type="ECO:0000313" key="1">
    <source>
        <dbReference type="EMBL" id="PAD79791.1"/>
    </source>
</evidence>
<evidence type="ECO:0000313" key="2">
    <source>
        <dbReference type="Proteomes" id="UP000215596"/>
    </source>
</evidence>
<dbReference type="AlphaFoldDB" id="A0A268F348"/>
<protein>
    <submittedName>
        <fullName evidence="1">Uncharacterized protein</fullName>
    </submittedName>
</protein>
<comment type="caution">
    <text evidence="1">The sequence shown here is derived from an EMBL/GenBank/DDBJ whole genome shotgun (WGS) entry which is preliminary data.</text>
</comment>
<reference evidence="1 2" key="1">
    <citation type="submission" date="2017-07" db="EMBL/GenBank/DDBJ databases">
        <title>Isolation and whole genome analysis of endospore-forming bacteria from heroin.</title>
        <authorList>
            <person name="Kalinowski J."/>
            <person name="Ahrens B."/>
            <person name="Al-Dilaimi A."/>
            <person name="Winkler A."/>
            <person name="Wibberg D."/>
            <person name="Schleenbecker U."/>
            <person name="Ruckert C."/>
            <person name="Wolfel R."/>
            <person name="Grass G."/>
        </authorList>
    </citation>
    <scope>NUCLEOTIDE SEQUENCE [LARGE SCALE GENOMIC DNA]</scope>
    <source>
        <strain evidence="1 2">7537-G1</strain>
    </source>
</reference>
<dbReference type="Proteomes" id="UP000215596">
    <property type="component" value="Unassembled WGS sequence"/>
</dbReference>
<accession>A0A268F348</accession>
<dbReference type="EMBL" id="NPBY01000010">
    <property type="protein sequence ID" value="PAD79791.1"/>
    <property type="molecule type" value="Genomic_DNA"/>
</dbReference>
<sequence>MSSFANAYDGSLKRHVILQMNPGSFKVMYIMVAGRTIHAVDEPGDFRINDDESDDFRIDHD</sequence>